<proteinExistence type="predicted"/>
<dbReference type="OMA" id="YAPINWV"/>
<dbReference type="InParanoid" id="Q7RX65"/>
<name>Q7RX65_NEUCR</name>
<reference evidence="2 3" key="1">
    <citation type="journal article" date="2003" name="Nature">
        <title>The genome sequence of the filamentous fungus Neurospora crassa.</title>
        <authorList>
            <person name="Galagan J.E."/>
            <person name="Calvo S.E."/>
            <person name="Borkovich K.A."/>
            <person name="Selker E.U."/>
            <person name="Read N.D."/>
            <person name="Jaffe D."/>
            <person name="FitzHugh W."/>
            <person name="Ma L.J."/>
            <person name="Smirnov S."/>
            <person name="Purcell S."/>
            <person name="Rehman B."/>
            <person name="Elkins T."/>
            <person name="Engels R."/>
            <person name="Wang S."/>
            <person name="Nielsen C.B."/>
            <person name="Butler J."/>
            <person name="Endrizzi M."/>
            <person name="Qui D."/>
            <person name="Ianakiev P."/>
            <person name="Bell-Pedersen D."/>
            <person name="Nelson M.A."/>
            <person name="Werner-Washburne M."/>
            <person name="Selitrennikoff C.P."/>
            <person name="Kinsey J.A."/>
            <person name="Braun E.L."/>
            <person name="Zelter A."/>
            <person name="Schulte U."/>
            <person name="Kothe G.O."/>
            <person name="Jedd G."/>
            <person name="Mewes W."/>
            <person name="Staben C."/>
            <person name="Marcotte E."/>
            <person name="Greenberg D."/>
            <person name="Roy A."/>
            <person name="Foley K."/>
            <person name="Naylor J."/>
            <person name="Stange-Thomann N."/>
            <person name="Barrett R."/>
            <person name="Gnerre S."/>
            <person name="Kamal M."/>
            <person name="Kamvysselis M."/>
            <person name="Mauceli E."/>
            <person name="Bielke C."/>
            <person name="Rudd S."/>
            <person name="Frishman D."/>
            <person name="Krystofova S."/>
            <person name="Rasmussen C."/>
            <person name="Metzenberg R.L."/>
            <person name="Perkins D.D."/>
            <person name="Kroken S."/>
            <person name="Cogoni C."/>
            <person name="Macino G."/>
            <person name="Catcheside D."/>
            <person name="Li W."/>
            <person name="Pratt R.J."/>
            <person name="Osmani S.A."/>
            <person name="DeSouza C.P."/>
            <person name="Glass L."/>
            <person name="Orbach M.J."/>
            <person name="Berglund J.A."/>
            <person name="Voelker R."/>
            <person name="Yarden O."/>
            <person name="Plamann M."/>
            <person name="Seiler S."/>
            <person name="Dunlap J."/>
            <person name="Radford A."/>
            <person name="Aramayo R."/>
            <person name="Natvig D.O."/>
            <person name="Alex L.A."/>
            <person name="Mannhaupt G."/>
            <person name="Ebbole D.J."/>
            <person name="Freitag M."/>
            <person name="Paulsen I."/>
            <person name="Sachs M.S."/>
            <person name="Lander E.S."/>
            <person name="Nusbaum C."/>
            <person name="Birren B."/>
        </authorList>
    </citation>
    <scope>NUCLEOTIDE SEQUENCE [LARGE SCALE GENOMIC DNA]</scope>
    <source>
        <strain evidence="3">ATCC 24698 / 74-OR23-1A / CBS 708.71 / DSM 1257 / FGSC 987</strain>
    </source>
</reference>
<dbReference type="KEGG" id="ncr:NCU03469"/>
<accession>Q7RX65</accession>
<protein>
    <submittedName>
        <fullName evidence="2">Uncharacterized protein</fullName>
    </submittedName>
</protein>
<dbReference type="VEuPathDB" id="FungiDB:NCU03469"/>
<dbReference type="RefSeq" id="XP_956358.1">
    <property type="nucleotide sequence ID" value="XM_951265.1"/>
</dbReference>
<dbReference type="OrthoDB" id="10310933at2759"/>
<feature type="region of interest" description="Disordered" evidence="1">
    <location>
        <begin position="141"/>
        <end position="167"/>
    </location>
</feature>
<dbReference type="AlphaFoldDB" id="Q7RX65"/>
<dbReference type="Proteomes" id="UP000001805">
    <property type="component" value="Chromosome 6, Linkage Group II"/>
</dbReference>
<dbReference type="PaxDb" id="5141-EFNCRP00000002746"/>
<evidence type="ECO:0000256" key="1">
    <source>
        <dbReference type="SAM" id="MobiDB-lite"/>
    </source>
</evidence>
<sequence length="167" mass="18937">MAQSSQLTALYAPINWVAEENIIFGPLATPFLDSWVQRVLDENYWDCSEAFTRLIARFRLLVRHREDFVKECQGIEYWCPNGNWLQPPSARPKVGEPELPTPQEYGHVQRPYGRIGIGIDSGKNSSSIALLVPPFRRHELPAMEPPAEARGPPSRFDTRLLPLGPNT</sequence>
<dbReference type="GeneID" id="3872505"/>
<organism evidence="2 3">
    <name type="scientific">Neurospora crassa (strain ATCC 24698 / 74-OR23-1A / CBS 708.71 / DSM 1257 / FGSC 987)</name>
    <dbReference type="NCBI Taxonomy" id="367110"/>
    <lineage>
        <taxon>Eukaryota</taxon>
        <taxon>Fungi</taxon>
        <taxon>Dikarya</taxon>
        <taxon>Ascomycota</taxon>
        <taxon>Pezizomycotina</taxon>
        <taxon>Sordariomycetes</taxon>
        <taxon>Sordariomycetidae</taxon>
        <taxon>Sordariales</taxon>
        <taxon>Sordariaceae</taxon>
        <taxon>Neurospora</taxon>
    </lineage>
</organism>
<evidence type="ECO:0000313" key="3">
    <source>
        <dbReference type="Proteomes" id="UP000001805"/>
    </source>
</evidence>
<dbReference type="EMBL" id="CM002237">
    <property type="protein sequence ID" value="EAA27122.1"/>
    <property type="molecule type" value="Genomic_DNA"/>
</dbReference>
<dbReference type="HOGENOM" id="CLU_103031_0_0_1"/>
<gene>
    <name evidence="2" type="ORF">NCU03469</name>
</gene>
<keyword evidence="3" id="KW-1185">Reference proteome</keyword>
<evidence type="ECO:0000313" key="2">
    <source>
        <dbReference type="EMBL" id="EAA27122.1"/>
    </source>
</evidence>